<accession>A0A6J8C3R2</accession>
<protein>
    <recommendedName>
        <fullName evidence="3">Endonuclease/exonuclease/phosphatase domain-containing protein</fullName>
    </recommendedName>
</protein>
<evidence type="ECO:0008006" key="3">
    <source>
        <dbReference type="Google" id="ProtNLM"/>
    </source>
</evidence>
<dbReference type="EMBL" id="CACVKT020004507">
    <property type="protein sequence ID" value="CAC5390362.1"/>
    <property type="molecule type" value="Genomic_DNA"/>
</dbReference>
<proteinExistence type="predicted"/>
<keyword evidence="2" id="KW-1185">Reference proteome</keyword>
<dbReference type="Gene3D" id="3.90.1460.10">
    <property type="entry name" value="GTF2I-like"/>
    <property type="match status" value="1"/>
</dbReference>
<evidence type="ECO:0000313" key="2">
    <source>
        <dbReference type="Proteomes" id="UP000507470"/>
    </source>
</evidence>
<reference evidence="1 2" key="1">
    <citation type="submission" date="2020-06" db="EMBL/GenBank/DDBJ databases">
        <authorList>
            <person name="Li R."/>
            <person name="Bekaert M."/>
        </authorList>
    </citation>
    <scope>NUCLEOTIDE SEQUENCE [LARGE SCALE GENOMIC DNA]</scope>
    <source>
        <strain evidence="2">wild</strain>
    </source>
</reference>
<dbReference type="AlphaFoldDB" id="A0A6J8C3R2"/>
<organism evidence="1 2">
    <name type="scientific">Mytilus coruscus</name>
    <name type="common">Sea mussel</name>
    <dbReference type="NCBI Taxonomy" id="42192"/>
    <lineage>
        <taxon>Eukaryota</taxon>
        <taxon>Metazoa</taxon>
        <taxon>Spiralia</taxon>
        <taxon>Lophotrochozoa</taxon>
        <taxon>Mollusca</taxon>
        <taxon>Bivalvia</taxon>
        <taxon>Autobranchia</taxon>
        <taxon>Pteriomorphia</taxon>
        <taxon>Mytilida</taxon>
        <taxon>Mytiloidea</taxon>
        <taxon>Mytilidae</taxon>
        <taxon>Mytilinae</taxon>
        <taxon>Mytilus</taxon>
    </lineage>
</organism>
<dbReference type="Proteomes" id="UP000507470">
    <property type="component" value="Unassembled WGS sequence"/>
</dbReference>
<dbReference type="InterPro" id="IPR036647">
    <property type="entry name" value="GTF2I-like_rpt_sf"/>
</dbReference>
<name>A0A6J8C3R2_MYTCO</name>
<dbReference type="Gene3D" id="3.60.10.10">
    <property type="entry name" value="Endonuclease/exonuclease/phosphatase"/>
    <property type="match status" value="1"/>
</dbReference>
<dbReference type="InterPro" id="IPR036691">
    <property type="entry name" value="Endo/exonu/phosph_ase_sf"/>
</dbReference>
<evidence type="ECO:0000313" key="1">
    <source>
        <dbReference type="EMBL" id="CAC5390362.1"/>
    </source>
</evidence>
<dbReference type="SUPFAM" id="SSF56219">
    <property type="entry name" value="DNase I-like"/>
    <property type="match status" value="1"/>
</dbReference>
<gene>
    <name evidence="1" type="ORF">MCOR_25464</name>
</gene>
<dbReference type="OrthoDB" id="6144565at2759"/>
<sequence>MNSTTKQEIDILTHEGKVLLNKNDIANCLNDHFSTVGEKLISNPHKRFKSEKINNYVKSKINDDAKFSLYTVTNDEVLQALKNLDITKSTGTDGVGPIILKLSRSIVASPLAHIINLSLWLNLCPPLVLTEMCCCSAALSIPNGTMNLADALDFRANNDMSAMKTTLPEQTKEILKGMFAQGMVSKGKKCSVLHNQAVERTGLPLQVIKEQFTDIADWAPAWNLLGQEEKEQYKKKAQEKPVAPPKPQQKDAFKRLKIIREHVIELEKLGMDVALIGINTNNGAQILLGDGKSAAFLKLEDILQNLFAFHSLGQTFNNFYIQQKQLEKKHSFPYKKVRTGELLVNGIPLDVLPLTPMSDYGEQKIKMILEIKEISVEVQQNSRQYANQAAIFQKPILSCQQPNNTNQPFQPRQHILSDQKLVQNHKRQNCKKPIVRQDIAGQSPIPEKCQNVDNLATCNTTVLKNRDTEPNKDNVPTENSADVTNLNCGTLNVQNALSNQLYLVNVLKKCDILFIQEHWLYSCDKHKLQGVNDTHICKAKSVDDDLDTEILVRNRGFGGTADFWRKDIDRVVRCTSDGNDRRVVLTFNISNNPLCLIGVYMPSHNKHGDELYIDILSQIEEIIEKYHHNGYQVMWRHECFPL</sequence>